<dbReference type="UCSC" id="F14H3.12">
    <property type="organism name" value="c. elegans"/>
</dbReference>
<dbReference type="PaxDb" id="6239-F14H3.12"/>
<keyword evidence="3" id="KW-0808">Transferase</keyword>
<dbReference type="Proteomes" id="UP000001940">
    <property type="component" value="Chromosome V"/>
</dbReference>
<comment type="catalytic activity">
    <reaction evidence="8">
        <text>L-seryl-[protein] + ATP = O-phospho-L-seryl-[protein] + ADP + H(+)</text>
        <dbReference type="Rhea" id="RHEA:17989"/>
        <dbReference type="Rhea" id="RHEA-COMP:9863"/>
        <dbReference type="Rhea" id="RHEA-COMP:11604"/>
        <dbReference type="ChEBI" id="CHEBI:15378"/>
        <dbReference type="ChEBI" id="CHEBI:29999"/>
        <dbReference type="ChEBI" id="CHEBI:30616"/>
        <dbReference type="ChEBI" id="CHEBI:83421"/>
        <dbReference type="ChEBI" id="CHEBI:456216"/>
        <dbReference type="EC" id="2.7.11.1"/>
    </reaction>
</comment>
<dbReference type="Bgee" id="WBGene00008831">
    <property type="expression patterns" value="Expressed in adult organism and 1 other cell type or tissue"/>
</dbReference>
<dbReference type="FunCoup" id="O45370">
    <property type="interactions" value="1"/>
</dbReference>
<dbReference type="OrthoDB" id="504170at2759"/>
<feature type="domain" description="KA1" evidence="9">
    <location>
        <begin position="93"/>
        <end position="142"/>
    </location>
</feature>
<evidence type="ECO:0000256" key="2">
    <source>
        <dbReference type="ARBA" id="ARBA00022527"/>
    </source>
</evidence>
<dbReference type="EMBL" id="BX284605">
    <property type="protein sequence ID" value="CAB05490.2"/>
    <property type="molecule type" value="Genomic_DNA"/>
</dbReference>
<dbReference type="AGR" id="WB:WBGene00008831"/>
<dbReference type="WormBase" id="F14H3.12">
    <property type="protein sequence ID" value="CE35483"/>
    <property type="gene ID" value="WBGene00008831"/>
</dbReference>
<name>O45370_CAEEL</name>
<dbReference type="HOGENOM" id="CLU_151477_0_0_1"/>
<dbReference type="AlphaFoldDB" id="O45370"/>
<evidence type="ECO:0000313" key="12">
    <source>
        <dbReference type="WormBase" id="F14H3.12"/>
    </source>
</evidence>
<dbReference type="Gene3D" id="3.30.310.80">
    <property type="entry name" value="Kinase associated domain 1, KA1"/>
    <property type="match status" value="1"/>
</dbReference>
<dbReference type="RefSeq" id="NP_507047.2">
    <property type="nucleotide sequence ID" value="NM_074646.2"/>
</dbReference>
<organism evidence="10 11">
    <name type="scientific">Caenorhabditis elegans</name>
    <dbReference type="NCBI Taxonomy" id="6239"/>
    <lineage>
        <taxon>Eukaryota</taxon>
        <taxon>Metazoa</taxon>
        <taxon>Ecdysozoa</taxon>
        <taxon>Nematoda</taxon>
        <taxon>Chromadorea</taxon>
        <taxon>Rhabditida</taxon>
        <taxon>Rhabditina</taxon>
        <taxon>Rhabditomorpha</taxon>
        <taxon>Rhabditoidea</taxon>
        <taxon>Rhabditidae</taxon>
        <taxon>Peloderinae</taxon>
        <taxon>Caenorhabditis</taxon>
    </lineage>
</organism>
<keyword evidence="6" id="KW-0067">ATP-binding</keyword>
<comment type="catalytic activity">
    <reaction evidence="7">
        <text>L-threonyl-[protein] + ATP = O-phospho-L-threonyl-[protein] + ADP + H(+)</text>
        <dbReference type="Rhea" id="RHEA:46608"/>
        <dbReference type="Rhea" id="RHEA-COMP:11060"/>
        <dbReference type="Rhea" id="RHEA-COMP:11605"/>
        <dbReference type="ChEBI" id="CHEBI:15378"/>
        <dbReference type="ChEBI" id="CHEBI:30013"/>
        <dbReference type="ChEBI" id="CHEBI:30616"/>
        <dbReference type="ChEBI" id="CHEBI:61977"/>
        <dbReference type="ChEBI" id="CHEBI:456216"/>
        <dbReference type="EC" id="2.7.11.1"/>
    </reaction>
</comment>
<dbReference type="InterPro" id="IPR001772">
    <property type="entry name" value="KA1_dom"/>
</dbReference>
<accession>O45370</accession>
<dbReference type="SMR" id="O45370"/>
<keyword evidence="11" id="KW-1185">Reference proteome</keyword>
<dbReference type="PhylomeDB" id="O45370"/>
<dbReference type="SUPFAM" id="SSF103243">
    <property type="entry name" value="KA1-like"/>
    <property type="match status" value="1"/>
</dbReference>
<evidence type="ECO:0000256" key="5">
    <source>
        <dbReference type="ARBA" id="ARBA00022777"/>
    </source>
</evidence>
<dbReference type="GO" id="GO:0005524">
    <property type="term" value="F:ATP binding"/>
    <property type="evidence" value="ECO:0007669"/>
    <property type="project" value="UniProtKB-KW"/>
</dbReference>
<dbReference type="OMA" id="FEVEICK"/>
<dbReference type="InterPro" id="IPR028375">
    <property type="entry name" value="KA1/Ssp2_C"/>
</dbReference>
<evidence type="ECO:0000256" key="7">
    <source>
        <dbReference type="ARBA" id="ARBA00047899"/>
    </source>
</evidence>
<keyword evidence="4" id="KW-0547">Nucleotide-binding</keyword>
<proteinExistence type="predicted"/>
<evidence type="ECO:0000256" key="3">
    <source>
        <dbReference type="ARBA" id="ARBA00022679"/>
    </source>
</evidence>
<dbReference type="IntAct" id="O45370">
    <property type="interactions" value="1"/>
</dbReference>
<evidence type="ECO:0000256" key="8">
    <source>
        <dbReference type="ARBA" id="ARBA00048679"/>
    </source>
</evidence>
<dbReference type="Pfam" id="PF02149">
    <property type="entry name" value="KA1"/>
    <property type="match status" value="1"/>
</dbReference>
<keyword evidence="2 10" id="KW-0723">Serine/threonine-protein kinase</keyword>
<evidence type="ECO:0000256" key="1">
    <source>
        <dbReference type="ARBA" id="ARBA00012513"/>
    </source>
</evidence>
<reference evidence="10 11" key="1">
    <citation type="journal article" date="1998" name="Science">
        <title>Genome sequence of the nematode C. elegans: a platform for investigating biology.</title>
        <authorList>
            <consortium name="The C. elegans sequencing consortium"/>
            <person name="Sulson J.E."/>
            <person name="Waterston R."/>
        </authorList>
    </citation>
    <scope>NUCLEOTIDE SEQUENCE [LARGE SCALE GENOMIC DNA]</scope>
    <source>
        <strain evidence="10 11">Bristol N2</strain>
    </source>
</reference>
<dbReference type="eggNOG" id="KOG0586">
    <property type="taxonomic scope" value="Eukaryota"/>
</dbReference>
<dbReference type="GO" id="GO:0004674">
    <property type="term" value="F:protein serine/threonine kinase activity"/>
    <property type="evidence" value="ECO:0007669"/>
    <property type="project" value="UniProtKB-KW"/>
</dbReference>
<dbReference type="CTD" id="184497"/>
<evidence type="ECO:0000313" key="11">
    <source>
        <dbReference type="Proteomes" id="UP000001940"/>
    </source>
</evidence>
<dbReference type="PIR" id="T20928">
    <property type="entry name" value="T20928"/>
</dbReference>
<keyword evidence="5 10" id="KW-0418">Kinase</keyword>
<evidence type="ECO:0000256" key="4">
    <source>
        <dbReference type="ARBA" id="ARBA00022741"/>
    </source>
</evidence>
<dbReference type="InParanoid" id="O45370"/>
<dbReference type="PROSITE" id="PS50032">
    <property type="entry name" value="KA1"/>
    <property type="match status" value="1"/>
</dbReference>
<evidence type="ECO:0000259" key="9">
    <source>
        <dbReference type="PROSITE" id="PS50032"/>
    </source>
</evidence>
<gene>
    <name evidence="10" type="ORF">CELE_F14H3.12</name>
    <name evidence="10 12" type="ORF">F14H3.12</name>
</gene>
<dbReference type="EC" id="2.7.11.1" evidence="1"/>
<dbReference type="GeneID" id="184497"/>
<evidence type="ECO:0000256" key="6">
    <source>
        <dbReference type="ARBA" id="ARBA00022840"/>
    </source>
</evidence>
<evidence type="ECO:0000313" key="10">
    <source>
        <dbReference type="EMBL" id="CAB05490.2"/>
    </source>
</evidence>
<protein>
    <recommendedName>
        <fullName evidence="1">non-specific serine/threonine protein kinase</fullName>
        <ecNumber evidence="1">2.7.11.1</ecNumber>
    </recommendedName>
</protein>
<sequence length="142" mass="16469">MMEPVEECDENVGAFQWQQASETLTAIRQRFGFALETADQEDQARAVRFTWSLKKTSMLEPDEILKEIQKVLESYGIDYEQQKRYLLRCSHVDPLTDASVKWDIEVCTLPRLYLNGVHFQRISGSSSDFKNITTKISEELDI</sequence>
<dbReference type="FunFam" id="3.30.310.80:FF:000011">
    <property type="entry name" value="Non-specific serine/threonine protein kinase"/>
    <property type="match status" value="1"/>
</dbReference>
<dbReference type="KEGG" id="cel:CELE_F14H3.12"/>